<name>A0A0P8AHA9_9BACT</name>
<dbReference type="OrthoDB" id="823014at2"/>
<gene>
    <name evidence="1" type="ORF">HLUCCX10_10025</name>
</gene>
<evidence type="ECO:0008006" key="3">
    <source>
        <dbReference type="Google" id="ProtNLM"/>
    </source>
</evidence>
<proteinExistence type="predicted"/>
<dbReference type="Proteomes" id="UP000050421">
    <property type="component" value="Unassembled WGS sequence"/>
</dbReference>
<dbReference type="AlphaFoldDB" id="A0A0P8AHA9"/>
<evidence type="ECO:0000313" key="2">
    <source>
        <dbReference type="Proteomes" id="UP000050421"/>
    </source>
</evidence>
<dbReference type="EMBL" id="LJXT01000058">
    <property type="protein sequence ID" value="KPQ14885.1"/>
    <property type="molecule type" value="Genomic_DNA"/>
</dbReference>
<comment type="caution">
    <text evidence="1">The sequence shown here is derived from an EMBL/GenBank/DDBJ whole genome shotgun (WGS) entry which is preliminary data.</text>
</comment>
<dbReference type="PROSITE" id="PS51257">
    <property type="entry name" value="PROKAR_LIPOPROTEIN"/>
    <property type="match status" value="1"/>
</dbReference>
<reference evidence="1 2" key="1">
    <citation type="submission" date="2015-09" db="EMBL/GenBank/DDBJ databases">
        <title>Identification and resolution of microdiversity through metagenomic sequencing of parallel consortia.</title>
        <authorList>
            <person name="Nelson W.C."/>
            <person name="Romine M.F."/>
            <person name="Lindemann S.R."/>
        </authorList>
    </citation>
    <scope>NUCLEOTIDE SEQUENCE [LARGE SCALE GENOMIC DNA]</scope>
    <source>
        <strain evidence="1">HL-49</strain>
    </source>
</reference>
<sequence length="241" mass="27240">MKKYQLFALASLIGFSSCTDENEPIAIGNGDVQMGVGVKLANSSNSNSRMLNEGVRINSGFIQVKEIELEVEGSNQNGDFEREINYSFPEIKKINFDQFSSDADFFLNIESGSYEEIEFEVDLIDHRSEPSIYIEGTLEKRDGSSVPLRLEVFGDDDDDLDFELELEGDYDELFFFDGSNNPFALMEIDAAGWFLAVSSDDLDDAELTDGVLVISKNRNQRIYERILDRIEDSLDIELELD</sequence>
<protein>
    <recommendedName>
        <fullName evidence="3">DUF4382 domain-containing protein</fullName>
    </recommendedName>
</protein>
<dbReference type="eggNOG" id="ENOG50335BV">
    <property type="taxonomic scope" value="Bacteria"/>
</dbReference>
<evidence type="ECO:0000313" key="1">
    <source>
        <dbReference type="EMBL" id="KPQ14885.1"/>
    </source>
</evidence>
<dbReference type="PATRIC" id="fig|1305737.6.peg.3558"/>
<dbReference type="STRING" id="1305737.GCA_000526355_01344"/>
<organism evidence="1 2">
    <name type="scientific">Algoriphagus marincola HL-49</name>
    <dbReference type="NCBI Taxonomy" id="1305737"/>
    <lineage>
        <taxon>Bacteria</taxon>
        <taxon>Pseudomonadati</taxon>
        <taxon>Bacteroidota</taxon>
        <taxon>Cytophagia</taxon>
        <taxon>Cytophagales</taxon>
        <taxon>Cyclobacteriaceae</taxon>
        <taxon>Algoriphagus</taxon>
    </lineage>
</organism>
<accession>A0A0P8AHA9</accession>